<dbReference type="SUPFAM" id="SSF52540">
    <property type="entry name" value="P-loop containing nucleoside triphosphate hydrolases"/>
    <property type="match status" value="1"/>
</dbReference>
<keyword evidence="3" id="KW-1185">Reference proteome</keyword>
<dbReference type="Pfam" id="PF13614">
    <property type="entry name" value="AAA_31"/>
    <property type="match status" value="1"/>
</dbReference>
<comment type="caution">
    <text evidence="2">The sequence shown here is derived from an EMBL/GenBank/DDBJ whole genome shotgun (WGS) entry which is preliminary data.</text>
</comment>
<evidence type="ECO:0000259" key="1">
    <source>
        <dbReference type="Pfam" id="PF13614"/>
    </source>
</evidence>
<feature type="domain" description="AAA" evidence="1">
    <location>
        <begin position="1"/>
        <end position="156"/>
    </location>
</feature>
<evidence type="ECO:0000313" key="3">
    <source>
        <dbReference type="Proteomes" id="UP001596152"/>
    </source>
</evidence>
<name>A0ABW0FN76_9CAUL</name>
<sequence>MKTLVVNNQKGGVGKTLLSVHVAWYLAEAGARVLVIDLDPQGNASHSLSGARALGPSSALFFEAAPEGAAEPGLSLLAGDRRLDSVDAQLQAAVLRFKENFERLRLGGWDYAVIDTPPTWSGRNYAALMVATSLVAPIELETYSLQGIKELLGQKATVERGARGGRPIDFLGLLPSRFVSSQPRQRQHLQELLQAQGQSIMFPGAGRITQRQSYAEALDQKAPVWTIAKTAAKAAAEEIRGVLGTIQRRLDGLTA</sequence>
<accession>A0ABW0FN76</accession>
<dbReference type="InterPro" id="IPR027417">
    <property type="entry name" value="P-loop_NTPase"/>
</dbReference>
<dbReference type="EMBL" id="JBHSLF010000006">
    <property type="protein sequence ID" value="MFC5342929.1"/>
    <property type="molecule type" value="Genomic_DNA"/>
</dbReference>
<organism evidence="2 3">
    <name type="scientific">Brevundimonas staleyi</name>
    <dbReference type="NCBI Taxonomy" id="74326"/>
    <lineage>
        <taxon>Bacteria</taxon>
        <taxon>Pseudomonadati</taxon>
        <taxon>Pseudomonadota</taxon>
        <taxon>Alphaproteobacteria</taxon>
        <taxon>Caulobacterales</taxon>
        <taxon>Caulobacteraceae</taxon>
        <taxon>Brevundimonas</taxon>
    </lineage>
</organism>
<reference evidence="3" key="1">
    <citation type="journal article" date="2019" name="Int. J. Syst. Evol. Microbiol.">
        <title>The Global Catalogue of Microorganisms (GCM) 10K type strain sequencing project: providing services to taxonomists for standard genome sequencing and annotation.</title>
        <authorList>
            <consortium name="The Broad Institute Genomics Platform"/>
            <consortium name="The Broad Institute Genome Sequencing Center for Infectious Disease"/>
            <person name="Wu L."/>
            <person name="Ma J."/>
        </authorList>
    </citation>
    <scope>NUCLEOTIDE SEQUENCE [LARGE SCALE GENOMIC DNA]</scope>
    <source>
        <strain evidence="3">JCM 12125</strain>
    </source>
</reference>
<dbReference type="PANTHER" id="PTHR13696">
    <property type="entry name" value="P-LOOP CONTAINING NUCLEOSIDE TRIPHOSPHATE HYDROLASE"/>
    <property type="match status" value="1"/>
</dbReference>
<protein>
    <submittedName>
        <fullName evidence="2">ParA family protein</fullName>
    </submittedName>
</protein>
<dbReference type="CDD" id="cd02042">
    <property type="entry name" value="ParAB_family"/>
    <property type="match status" value="1"/>
</dbReference>
<dbReference type="RefSeq" id="WP_374039543.1">
    <property type="nucleotide sequence ID" value="NZ_CP169083.1"/>
</dbReference>
<gene>
    <name evidence="2" type="ORF">ACFPIE_03320</name>
</gene>
<proteinExistence type="predicted"/>
<evidence type="ECO:0000313" key="2">
    <source>
        <dbReference type="EMBL" id="MFC5342929.1"/>
    </source>
</evidence>
<dbReference type="PANTHER" id="PTHR13696:SF99">
    <property type="entry name" value="COBYRINIC ACID AC-DIAMIDE SYNTHASE"/>
    <property type="match status" value="1"/>
</dbReference>
<dbReference type="Gene3D" id="3.40.50.300">
    <property type="entry name" value="P-loop containing nucleotide triphosphate hydrolases"/>
    <property type="match status" value="1"/>
</dbReference>
<dbReference type="InterPro" id="IPR025669">
    <property type="entry name" value="AAA_dom"/>
</dbReference>
<dbReference type="Proteomes" id="UP001596152">
    <property type="component" value="Unassembled WGS sequence"/>
</dbReference>
<dbReference type="InterPro" id="IPR050678">
    <property type="entry name" value="DNA_Partitioning_ATPase"/>
</dbReference>
<dbReference type="PIRSF" id="PIRSF009320">
    <property type="entry name" value="Nuc_binding_HP_1000"/>
    <property type="match status" value="1"/>
</dbReference>